<evidence type="ECO:0000313" key="1">
    <source>
        <dbReference type="EMBL" id="GAA3527980.1"/>
    </source>
</evidence>
<protein>
    <submittedName>
        <fullName evidence="1">DUF3379 domain-containing protein</fullName>
    </submittedName>
</protein>
<dbReference type="Pfam" id="PF11859">
    <property type="entry name" value="DUF3379"/>
    <property type="match status" value="1"/>
</dbReference>
<dbReference type="InterPro" id="IPR021806">
    <property type="entry name" value="DUF3379"/>
</dbReference>
<accession>A0ABP6V347</accession>
<gene>
    <name evidence="1" type="ORF">GCM10022394_03930</name>
</gene>
<sequence length="242" mass="27300">MDELEFRRRVYTDPNDKHPDFLSASTDHAANRQFLNEMKDFNHKLEQAMNVPVPKGFPDTLMLRHLLGEPKYREGPGWRYLAIAASVAFVLGFATRFIHLPAEASPGLPSIAQVALQHVQTEMPFTRYVDEQVTLIAANAKLAPYGARLSDMSRVGKIYYANHCMFPGGTVAHLVIAGEYERINIFLVPMDQPLKMESQFAGQGLQGEVVPMQNYRLVIVTDMQENLKQVTDTVKTSLEHII</sequence>
<proteinExistence type="predicted"/>
<keyword evidence="2" id="KW-1185">Reference proteome</keyword>
<evidence type="ECO:0000313" key="2">
    <source>
        <dbReference type="Proteomes" id="UP001500795"/>
    </source>
</evidence>
<organism evidence="1 2">
    <name type="scientific">Zobellella aerophila</name>
    <dbReference type="NCBI Taxonomy" id="870480"/>
    <lineage>
        <taxon>Bacteria</taxon>
        <taxon>Pseudomonadati</taxon>
        <taxon>Pseudomonadota</taxon>
        <taxon>Gammaproteobacteria</taxon>
        <taxon>Aeromonadales</taxon>
        <taxon>Aeromonadaceae</taxon>
        <taxon>Zobellella</taxon>
    </lineage>
</organism>
<reference evidence="2" key="1">
    <citation type="journal article" date="2019" name="Int. J. Syst. Evol. Microbiol.">
        <title>The Global Catalogue of Microorganisms (GCM) 10K type strain sequencing project: providing services to taxonomists for standard genome sequencing and annotation.</title>
        <authorList>
            <consortium name="The Broad Institute Genomics Platform"/>
            <consortium name="The Broad Institute Genome Sequencing Center for Infectious Disease"/>
            <person name="Wu L."/>
            <person name="Ma J."/>
        </authorList>
    </citation>
    <scope>NUCLEOTIDE SEQUENCE [LARGE SCALE GENOMIC DNA]</scope>
    <source>
        <strain evidence="2">JCM 17110</strain>
    </source>
</reference>
<dbReference type="Proteomes" id="UP001500795">
    <property type="component" value="Unassembled WGS sequence"/>
</dbReference>
<dbReference type="RefSeq" id="WP_344954201.1">
    <property type="nucleotide sequence ID" value="NZ_BAABCX010000001.1"/>
</dbReference>
<comment type="caution">
    <text evidence="1">The sequence shown here is derived from an EMBL/GenBank/DDBJ whole genome shotgun (WGS) entry which is preliminary data.</text>
</comment>
<dbReference type="EMBL" id="BAABCX010000001">
    <property type="protein sequence ID" value="GAA3527980.1"/>
    <property type="molecule type" value="Genomic_DNA"/>
</dbReference>
<name>A0ABP6V347_9GAMM</name>